<dbReference type="EMBL" id="FRBN01000014">
    <property type="protein sequence ID" value="SHL44105.1"/>
    <property type="molecule type" value="Genomic_DNA"/>
</dbReference>
<dbReference type="InterPro" id="IPR011719">
    <property type="entry name" value="CHP02058"/>
</dbReference>
<dbReference type="AlphaFoldDB" id="A0A1M7AN57"/>
<dbReference type="STRING" id="1054996.SAMN05444414_11448"/>
<evidence type="ECO:0000313" key="3">
    <source>
        <dbReference type="EMBL" id="SHL44105.1"/>
    </source>
</evidence>
<dbReference type="InterPro" id="IPR037103">
    <property type="entry name" value="Tubulin/FtsZ-like_C"/>
</dbReference>
<dbReference type="PANTHER" id="PTHR34784">
    <property type="entry name" value="50S RIBOSOMAL PROTEIN L34"/>
    <property type="match status" value="1"/>
</dbReference>
<dbReference type="OrthoDB" id="6165729at2"/>
<organism evidence="3 4">
    <name type="scientific">Roseovarius marisflavi</name>
    <dbReference type="NCBI Taxonomy" id="1054996"/>
    <lineage>
        <taxon>Bacteria</taxon>
        <taxon>Pseudomonadati</taxon>
        <taxon>Pseudomonadota</taxon>
        <taxon>Alphaproteobacteria</taxon>
        <taxon>Rhodobacterales</taxon>
        <taxon>Roseobacteraceae</taxon>
        <taxon>Roseovarius</taxon>
    </lineage>
</organism>
<keyword evidence="2" id="KW-0342">GTP-binding</keyword>
<dbReference type="Pfam" id="PF09585">
    <property type="entry name" value="Lin0512_fam"/>
    <property type="match status" value="1"/>
</dbReference>
<sequence length="124" mass="13415">MDDQRFIIEMGMGNDLHGRDYQKAATRAIEDAIRHSTLPIFLNTEIAHTEMRVAVTVGVQEPDKLDTDALTKGLPRGRASVRAVKGGQNVTDPGSGETLVIATAAVEAFLPGQAGKWRMSDPQD</sequence>
<accession>A0A1M7AN57</accession>
<dbReference type="Proteomes" id="UP000184191">
    <property type="component" value="Unassembled WGS sequence"/>
</dbReference>
<dbReference type="GO" id="GO:0005525">
    <property type="term" value="F:GTP binding"/>
    <property type="evidence" value="ECO:0007669"/>
    <property type="project" value="UniProtKB-KW"/>
</dbReference>
<dbReference type="RefSeq" id="WP_073198526.1">
    <property type="nucleotide sequence ID" value="NZ_FRBN01000014.1"/>
</dbReference>
<reference evidence="4" key="1">
    <citation type="submission" date="2016-11" db="EMBL/GenBank/DDBJ databases">
        <authorList>
            <person name="Varghese N."/>
            <person name="Submissions S."/>
        </authorList>
    </citation>
    <scope>NUCLEOTIDE SEQUENCE [LARGE SCALE GENOMIC DNA]</scope>
    <source>
        <strain evidence="4">DSM 29327</strain>
    </source>
</reference>
<name>A0A1M7AN57_9RHOB</name>
<evidence type="ECO:0000256" key="1">
    <source>
        <dbReference type="ARBA" id="ARBA00022741"/>
    </source>
</evidence>
<proteinExistence type="predicted"/>
<keyword evidence="1" id="KW-0547">Nucleotide-binding</keyword>
<evidence type="ECO:0000256" key="2">
    <source>
        <dbReference type="ARBA" id="ARBA00023134"/>
    </source>
</evidence>
<protein>
    <submittedName>
        <fullName evidence="3">Uncharacterized protein</fullName>
    </submittedName>
</protein>
<keyword evidence="4" id="KW-1185">Reference proteome</keyword>
<evidence type="ECO:0000313" key="4">
    <source>
        <dbReference type="Proteomes" id="UP000184191"/>
    </source>
</evidence>
<dbReference type="NCBIfam" id="TIGR02058">
    <property type="entry name" value="lin0512_fam"/>
    <property type="match status" value="1"/>
</dbReference>
<dbReference type="PANTHER" id="PTHR34784:SF1">
    <property type="entry name" value="50S RIBOSOMAL PROTEIN L34"/>
    <property type="match status" value="1"/>
</dbReference>
<gene>
    <name evidence="3" type="ORF">SAMN05444414_11448</name>
</gene>
<dbReference type="Gene3D" id="3.30.1330.20">
    <property type="entry name" value="Tubulin/FtsZ, C-terminal domain"/>
    <property type="match status" value="1"/>
</dbReference>